<organism evidence="1">
    <name type="scientific">Nicotiana tabacum</name>
    <name type="common">Common tobacco</name>
    <dbReference type="NCBI Taxonomy" id="4097"/>
    <lineage>
        <taxon>Eukaryota</taxon>
        <taxon>Viridiplantae</taxon>
        <taxon>Streptophyta</taxon>
        <taxon>Embryophyta</taxon>
        <taxon>Tracheophyta</taxon>
        <taxon>Spermatophyta</taxon>
        <taxon>Magnoliopsida</taxon>
        <taxon>eudicotyledons</taxon>
        <taxon>Gunneridae</taxon>
        <taxon>Pentapetalae</taxon>
        <taxon>asterids</taxon>
        <taxon>lamiids</taxon>
        <taxon>Solanales</taxon>
        <taxon>Solanaceae</taxon>
        <taxon>Nicotianoideae</taxon>
        <taxon>Nicotianeae</taxon>
        <taxon>Nicotiana</taxon>
    </lineage>
</organism>
<dbReference type="RefSeq" id="XP_016505199.1">
    <property type="nucleotide sequence ID" value="XM_016649713.1"/>
</dbReference>
<evidence type="ECO:0000313" key="1">
    <source>
        <dbReference type="RefSeq" id="XP_016505199.1"/>
    </source>
</evidence>
<dbReference type="PaxDb" id="4097-A0A1S4CW21"/>
<dbReference type="AlphaFoldDB" id="A0A1S4CW21"/>
<name>A0A1S4CW21_TOBAC</name>
<dbReference type="KEGG" id="nta:107823121"/>
<sequence>MDILPCCKSLLPNSVLSPRILSNLQACLMRHAGVAGKMFTDTPDPKSTSDVDTIANGNFGRNDGLSSPLIHVRSRCSKNSSSEVAESDVICVEGLNLWRNSSLDINTELFKGFREGNTGGKINAFLAAYDFLDTSGEQFKVIIQYNSTNAPTRRDHDPLLLKISRAENVASNGYIRFLRGPAIRMNLEYVAEMPISAGTKSGSPETNCNRARFSKIQRHPELAGNELQQPHFPATILHRHQQPLNLQPSLSWAILDTTDAHRSVAGNFQIRQ</sequence>
<reference evidence="1" key="1">
    <citation type="submission" date="2025-08" db="UniProtKB">
        <authorList>
            <consortium name="RefSeq"/>
        </authorList>
    </citation>
    <scope>IDENTIFICATION</scope>
</reference>
<accession>A0A1S4CW21</accession>
<dbReference type="OrthoDB" id="1102094at2759"/>
<proteinExistence type="predicted"/>
<gene>
    <name evidence="1" type="primary">LOC107823121</name>
</gene>
<protein>
    <submittedName>
        <fullName evidence="1">ABC transporter A family member 7-like</fullName>
    </submittedName>
</protein>
<dbReference type="STRING" id="4097.A0A1S4CW21"/>